<reference evidence="9" key="2">
    <citation type="journal article" date="2018" name="BMC Genomics">
        <title>A manually annotated Actinidia chinensis var. chinensis (kiwifruit) genome highlights the challenges associated with draft genomes and gene prediction in plants.</title>
        <authorList>
            <person name="Pilkington S.M."/>
            <person name="Crowhurst R."/>
            <person name="Hilario E."/>
            <person name="Nardozza S."/>
            <person name="Fraser L."/>
            <person name="Peng Y."/>
            <person name="Gunaseelan K."/>
            <person name="Simpson R."/>
            <person name="Tahir J."/>
            <person name="Deroles S.C."/>
            <person name="Templeton K."/>
            <person name="Luo Z."/>
            <person name="Davy M."/>
            <person name="Cheng C."/>
            <person name="McNeilage M."/>
            <person name="Scaglione D."/>
            <person name="Liu Y."/>
            <person name="Zhang Q."/>
            <person name="Datson P."/>
            <person name="De Silva N."/>
            <person name="Gardiner S.E."/>
            <person name="Bassett H."/>
            <person name="Chagne D."/>
            <person name="McCallum J."/>
            <person name="Dzierzon H."/>
            <person name="Deng C."/>
            <person name="Wang Y.Y."/>
            <person name="Barron L."/>
            <person name="Manako K."/>
            <person name="Bowen J."/>
            <person name="Foster T.M."/>
            <person name="Erridge Z.A."/>
            <person name="Tiffin H."/>
            <person name="Waite C.N."/>
            <person name="Davies K.M."/>
            <person name="Grierson E.P."/>
            <person name="Laing W.A."/>
            <person name="Kirk R."/>
            <person name="Chen X."/>
            <person name="Wood M."/>
            <person name="Montefiori M."/>
            <person name="Brummell D.A."/>
            <person name="Schwinn K.E."/>
            <person name="Catanach A."/>
            <person name="Fullerton C."/>
            <person name="Li D."/>
            <person name="Meiyalaghan S."/>
            <person name="Nieuwenhuizen N."/>
            <person name="Read N."/>
            <person name="Prakash R."/>
            <person name="Hunter D."/>
            <person name="Zhang H."/>
            <person name="McKenzie M."/>
            <person name="Knabel M."/>
            <person name="Harris A."/>
            <person name="Allan A.C."/>
            <person name="Gleave A."/>
            <person name="Chen A."/>
            <person name="Janssen B.J."/>
            <person name="Plunkett B."/>
            <person name="Ampomah-Dwamena C."/>
            <person name="Voogd C."/>
            <person name="Leif D."/>
            <person name="Lafferty D."/>
            <person name="Souleyre E.J.F."/>
            <person name="Varkonyi-Gasic E."/>
            <person name="Gambi F."/>
            <person name="Hanley J."/>
            <person name="Yao J.L."/>
            <person name="Cheung J."/>
            <person name="David K.M."/>
            <person name="Warren B."/>
            <person name="Marsh K."/>
            <person name="Snowden K.C."/>
            <person name="Lin-Wang K."/>
            <person name="Brian L."/>
            <person name="Martinez-Sanchez M."/>
            <person name="Wang M."/>
            <person name="Ileperuma N."/>
            <person name="Macnee N."/>
            <person name="Campin R."/>
            <person name="McAtee P."/>
            <person name="Drummond R.S.M."/>
            <person name="Espley R.V."/>
            <person name="Ireland H.S."/>
            <person name="Wu R."/>
            <person name="Atkinson R.G."/>
            <person name="Karunairetnam S."/>
            <person name="Bulley S."/>
            <person name="Chunkath S."/>
            <person name="Hanley Z."/>
            <person name="Storey R."/>
            <person name="Thrimawithana A.H."/>
            <person name="Thomson S."/>
            <person name="David C."/>
            <person name="Testolin R."/>
            <person name="Huang H."/>
            <person name="Hellens R.P."/>
            <person name="Schaffer R.J."/>
        </authorList>
    </citation>
    <scope>NUCLEOTIDE SEQUENCE [LARGE SCALE GENOMIC DNA]</scope>
    <source>
        <strain evidence="9">cv. Red5</strain>
    </source>
</reference>
<dbReference type="InParanoid" id="A0A2R6PAT7"/>
<dbReference type="FunFam" id="1.25.40.450:FF:000003">
    <property type="entry name" value="Nuclear pore complex protein NUP155"/>
    <property type="match status" value="1"/>
</dbReference>
<dbReference type="GO" id="GO:0000972">
    <property type="term" value="P:transcription-dependent tethering of RNA polymerase II gene DNA at nuclear periphery"/>
    <property type="evidence" value="ECO:0007669"/>
    <property type="project" value="TreeGrafter"/>
</dbReference>
<protein>
    <submittedName>
        <fullName evidence="8">Nuclear pore complex protein</fullName>
    </submittedName>
</protein>
<dbReference type="FunFam" id="1.25.40.440:FF:000002">
    <property type="entry name" value="Nuclear pore complex protein NUP155"/>
    <property type="match status" value="1"/>
</dbReference>
<dbReference type="InterPro" id="IPR042533">
    <property type="entry name" value="Nucleoporin_Nup155_C_1"/>
</dbReference>
<dbReference type="Gene3D" id="1.25.40.440">
    <property type="entry name" value="Nucleoporin, helical domain, central subdomain"/>
    <property type="match status" value="1"/>
</dbReference>
<dbReference type="InterPro" id="IPR042538">
    <property type="entry name" value="Nucleoporin_Nup155_C_3"/>
</dbReference>
<evidence type="ECO:0000259" key="6">
    <source>
        <dbReference type="Pfam" id="PF03177"/>
    </source>
</evidence>
<dbReference type="Gene3D" id="1.20.120.1880">
    <property type="entry name" value="Nucleoporin, helical C-terminal domain"/>
    <property type="match status" value="1"/>
</dbReference>
<evidence type="ECO:0000256" key="4">
    <source>
        <dbReference type="ARBA" id="ARBA00023242"/>
    </source>
</evidence>
<dbReference type="FunCoup" id="A0A2R6PAT7">
    <property type="interactions" value="6028"/>
</dbReference>
<dbReference type="GO" id="GO:0036228">
    <property type="term" value="P:protein localization to nuclear inner membrane"/>
    <property type="evidence" value="ECO:0007669"/>
    <property type="project" value="TreeGrafter"/>
</dbReference>
<dbReference type="FunFam" id="1.20.120.1880:FF:000002">
    <property type="entry name" value="Nuclear pore complex protein NUP155"/>
    <property type="match status" value="1"/>
</dbReference>
<dbReference type="InterPro" id="IPR007187">
    <property type="entry name" value="Nucleoporin_Nup133/Nup155_C"/>
</dbReference>
<accession>A0A2R6PAT7</accession>
<evidence type="ECO:0000256" key="5">
    <source>
        <dbReference type="SAM" id="MobiDB-lite"/>
    </source>
</evidence>
<dbReference type="EMBL" id="NKQK01000027">
    <property type="protein sequence ID" value="PSR88119.1"/>
    <property type="molecule type" value="Genomic_DNA"/>
</dbReference>
<name>A0A2R6PAT7_ACTCC</name>
<dbReference type="GO" id="GO:0006405">
    <property type="term" value="P:RNA export from nucleus"/>
    <property type="evidence" value="ECO:0007669"/>
    <property type="project" value="TreeGrafter"/>
</dbReference>
<dbReference type="PANTHER" id="PTHR10350">
    <property type="entry name" value="NUCLEAR PORE COMPLEX PROTEIN NUP155"/>
    <property type="match status" value="1"/>
</dbReference>
<proteinExistence type="inferred from homology"/>
<keyword evidence="4" id="KW-0539">Nucleus</keyword>
<dbReference type="InterPro" id="IPR004870">
    <property type="entry name" value="Nucleoporin_Nup155"/>
</dbReference>
<dbReference type="Gene3D" id="1.20.58.1780">
    <property type="match status" value="1"/>
</dbReference>
<keyword evidence="9" id="KW-1185">Reference proteome</keyword>
<dbReference type="InterPro" id="IPR042537">
    <property type="entry name" value="Nucleoporin_Nup155_C_2"/>
</dbReference>
<feature type="domain" description="Nucleoporin Nup133/Nup155-like N-terminal" evidence="7">
    <location>
        <begin position="54"/>
        <end position="546"/>
    </location>
</feature>
<organism evidence="8 9">
    <name type="scientific">Actinidia chinensis var. chinensis</name>
    <name type="common">Chinese soft-hair kiwi</name>
    <dbReference type="NCBI Taxonomy" id="1590841"/>
    <lineage>
        <taxon>Eukaryota</taxon>
        <taxon>Viridiplantae</taxon>
        <taxon>Streptophyta</taxon>
        <taxon>Embryophyta</taxon>
        <taxon>Tracheophyta</taxon>
        <taxon>Spermatophyta</taxon>
        <taxon>Magnoliopsida</taxon>
        <taxon>eudicotyledons</taxon>
        <taxon>Gunneridae</taxon>
        <taxon>Pentapetalae</taxon>
        <taxon>asterids</taxon>
        <taxon>Ericales</taxon>
        <taxon>Actinidiaceae</taxon>
        <taxon>Actinidia</taxon>
    </lineage>
</organism>
<dbReference type="Pfam" id="PF03177">
    <property type="entry name" value="Nucleoporin_C"/>
    <property type="match status" value="1"/>
</dbReference>
<dbReference type="InterPro" id="IPR014908">
    <property type="entry name" value="Nucleoporin_Nup133/Nup155_N"/>
</dbReference>
<gene>
    <name evidence="8" type="ORF">CEY00_Acc31149</name>
</gene>
<dbReference type="GO" id="GO:0017056">
    <property type="term" value="F:structural constituent of nuclear pore"/>
    <property type="evidence" value="ECO:0007669"/>
    <property type="project" value="InterPro"/>
</dbReference>
<sequence>MSSENEIVLRDVTNACLVMTDRIGRDVAAQLDLEEALEASRYSSHPYSTHPREWPPLVEVGDTWELPPVLVERYNAAGGEGTALCGIFPEICRAWATVDNSLFLWRFDKWDGQCPEYSGEEQAICAVGLAKTKPGIFVEAIQYLLVLATPVELILVGVCCSGRGDGTDPYADVSLQPLPEYTVPSDGVTMTCITCTDRGHIFLAGRDGHIYELHYTTGSGWHKRCRKVCLTAGLGSVISRWVVPNVFKFGTVDPIVEMVVDNERHILYARTEDMKIQVYLLGPYGDGPLKKVAEERNLINQRDAQHGGRQAAGSRAPPRSTKAFIVSISPLSTLESKCLHLVAVLSDGRRLYLSTAPSSGSSSAVGGLGGFSTNGQKPSCLKVVTTRPSPPLGVGGAFGAISLAGRSQNEDLSLKIESAYYSTGTLVLSDSSPSTTSSLLIVNRDSSTQSSSSGNIGTGARSSRALREIVSSLPIEGRMLFVADVLPLPDTAATVQSLYSQLEFCGFDNSGESCEKASGKLWARGDLSTQHILPRRRIVIFSTMGMMEVVFNRPVDILRRLLELNSPRSMLEDFFNRFGAGEAAAMCLMLAARIIFTENLISNVVAEKAAEAFEDPRLVGIPQLEGSGALSNTRTAAGGFSMGQVVQEAEPVFSGAHEGLCLCSSRLLLPLWELPVMVTKGELGSAEAMPGNGILVCRLSVGAMQILEDKIRSLEKFLRSRRNQRRGLYGCVAGLGDLTGSIRYGTGSDLATGDRSMVQNLFGSYSRHDSAEGGASNKRQRLPYSPAELAAMEVRALECIRQLLLRCAEALFLLQLLSQHHVTRLVQNFDANLRQALVQLTFHQLVCSEEGDQLATRFISALMEYYTGPDGRGTVDDISSRLRDGCPSYFKESDYKFYLAVERLERAAVTSDAEERENLAREAFNYLNKVPESADLQTVCKRFADLRFYEAVVHLSLQKAQALDPAGDAFNEQIDAGNREHALVRREQCYEIVTGALRALKGETSQREFGSPIRPVAQSALDPVSRKKYICQIVQLGVQSPDRLFHNYLYRALIDLGLENELLEYGGPDLVPFLQSAGREPVQQVRAVSVVTSATFLLGHSEVHIPSNRAKYSELLARYYVLKRQHVLAAHVLLRLAERRSTDGGDVPTLEQRRQYLSNAVLQAKNASNSDSLLGSTHGAFDDGLLDLLEGKLAVLRFQIKIKEELEAIASKLEASPSSSDSAPNDSSTDASRAADGNFVHSIREKVKELSLDLKSITQLYNEYAVTLELWEICLEMLYFANYSGDTDSSIVRETWARLMDQALSRGGIAEACAVLKRVGSHVYPGDGAVLPLDTLCLHLEKAALERLVSGVESVGDEDVARALLAACKGAMEPVLNSYDQLLSNGAILPSPNLRLRLLRSVLVVLHEWAMSVYAQRMSTSTTGASLILGGTFSPEQTTIFNQGVRDKITSAANRYMTEVQRLALPQSQKEAVYRGFRDLEESLLSPFSFERF</sequence>
<dbReference type="Pfam" id="PF08801">
    <property type="entry name" value="Nucleoporin_N"/>
    <property type="match status" value="1"/>
</dbReference>
<dbReference type="OMA" id="SWAPFQK"/>
<comment type="caution">
    <text evidence="8">The sequence shown here is derived from an EMBL/GenBank/DDBJ whole genome shotgun (WGS) entry which is preliminary data.</text>
</comment>
<keyword evidence="3" id="KW-0813">Transport</keyword>
<dbReference type="Gene3D" id="1.25.40.450">
    <property type="entry name" value="Nucleoporin, helical domain, N-terminal subdomain"/>
    <property type="match status" value="1"/>
</dbReference>
<evidence type="ECO:0000259" key="7">
    <source>
        <dbReference type="Pfam" id="PF08801"/>
    </source>
</evidence>
<dbReference type="Gramene" id="PSR88119">
    <property type="protein sequence ID" value="PSR88119"/>
    <property type="gene ID" value="CEY00_Acc31149"/>
</dbReference>
<comment type="subcellular location">
    <subcellularLocation>
        <location evidence="1">Nucleus</location>
    </subcellularLocation>
</comment>
<dbReference type="GO" id="GO:0044611">
    <property type="term" value="C:nuclear pore inner ring"/>
    <property type="evidence" value="ECO:0007669"/>
    <property type="project" value="TreeGrafter"/>
</dbReference>
<dbReference type="GO" id="GO:0006606">
    <property type="term" value="P:protein import into nucleus"/>
    <property type="evidence" value="ECO:0007669"/>
    <property type="project" value="TreeGrafter"/>
</dbReference>
<reference evidence="8 9" key="1">
    <citation type="submission" date="2017-07" db="EMBL/GenBank/DDBJ databases">
        <title>An improved, manually edited Actinidia chinensis var. chinensis (kiwifruit) genome highlights the challenges associated with draft genomes and gene prediction in plants.</title>
        <authorList>
            <person name="Pilkington S."/>
            <person name="Crowhurst R."/>
            <person name="Hilario E."/>
            <person name="Nardozza S."/>
            <person name="Fraser L."/>
            <person name="Peng Y."/>
            <person name="Gunaseelan K."/>
            <person name="Simpson R."/>
            <person name="Tahir J."/>
            <person name="Deroles S."/>
            <person name="Templeton K."/>
            <person name="Luo Z."/>
            <person name="Davy M."/>
            <person name="Cheng C."/>
            <person name="Mcneilage M."/>
            <person name="Scaglione D."/>
            <person name="Liu Y."/>
            <person name="Zhang Q."/>
            <person name="Datson P."/>
            <person name="De Silva N."/>
            <person name="Gardiner S."/>
            <person name="Bassett H."/>
            <person name="Chagne D."/>
            <person name="Mccallum J."/>
            <person name="Dzierzon H."/>
            <person name="Deng C."/>
            <person name="Wang Y.-Y."/>
            <person name="Barron N."/>
            <person name="Manako K."/>
            <person name="Bowen J."/>
            <person name="Foster T."/>
            <person name="Erridge Z."/>
            <person name="Tiffin H."/>
            <person name="Waite C."/>
            <person name="Davies K."/>
            <person name="Grierson E."/>
            <person name="Laing W."/>
            <person name="Kirk R."/>
            <person name="Chen X."/>
            <person name="Wood M."/>
            <person name="Montefiori M."/>
            <person name="Brummell D."/>
            <person name="Schwinn K."/>
            <person name="Catanach A."/>
            <person name="Fullerton C."/>
            <person name="Li D."/>
            <person name="Meiyalaghan S."/>
            <person name="Nieuwenhuizen N."/>
            <person name="Read N."/>
            <person name="Prakash R."/>
            <person name="Hunter D."/>
            <person name="Zhang H."/>
            <person name="Mckenzie M."/>
            <person name="Knabel M."/>
            <person name="Harris A."/>
            <person name="Allan A."/>
            <person name="Chen A."/>
            <person name="Janssen B."/>
            <person name="Plunkett B."/>
            <person name="Dwamena C."/>
            <person name="Voogd C."/>
            <person name="Leif D."/>
            <person name="Lafferty D."/>
            <person name="Souleyre E."/>
            <person name="Varkonyi-Gasic E."/>
            <person name="Gambi F."/>
            <person name="Hanley J."/>
            <person name="Yao J.-L."/>
            <person name="Cheung J."/>
            <person name="David K."/>
            <person name="Warren B."/>
            <person name="Marsh K."/>
            <person name="Snowden K."/>
            <person name="Lin-Wang K."/>
            <person name="Brian L."/>
            <person name="Martinez-Sanchez M."/>
            <person name="Wang M."/>
            <person name="Ileperuma N."/>
            <person name="Macnee N."/>
            <person name="Campin R."/>
            <person name="Mcatee P."/>
            <person name="Drummond R."/>
            <person name="Espley R."/>
            <person name="Ireland H."/>
            <person name="Wu R."/>
            <person name="Atkinson R."/>
            <person name="Karunairetnam S."/>
            <person name="Bulley S."/>
            <person name="Chunkath S."/>
            <person name="Hanley Z."/>
            <person name="Storey R."/>
            <person name="Thrimawithana A."/>
            <person name="Thomson S."/>
            <person name="David C."/>
            <person name="Testolin R."/>
        </authorList>
    </citation>
    <scope>NUCLEOTIDE SEQUENCE [LARGE SCALE GENOMIC DNA]</scope>
    <source>
        <strain evidence="9">cv. Red5</strain>
        <tissue evidence="8">Young leaf</tissue>
    </source>
</reference>
<dbReference type="STRING" id="1590841.A0A2R6PAT7"/>
<dbReference type="OrthoDB" id="338970at2759"/>
<feature type="region of interest" description="Disordered" evidence="5">
    <location>
        <begin position="1213"/>
        <end position="1234"/>
    </location>
</feature>
<feature type="domain" description="Nucleoporin Nup133/Nup155-like C-terminal" evidence="6">
    <location>
        <begin position="793"/>
        <end position="1411"/>
    </location>
</feature>
<evidence type="ECO:0000256" key="3">
    <source>
        <dbReference type="ARBA" id="ARBA00022448"/>
    </source>
</evidence>
<evidence type="ECO:0000256" key="1">
    <source>
        <dbReference type="ARBA" id="ARBA00004123"/>
    </source>
</evidence>
<feature type="compositionally biased region" description="Low complexity" evidence="5">
    <location>
        <begin position="1215"/>
        <end position="1232"/>
    </location>
</feature>
<evidence type="ECO:0000313" key="9">
    <source>
        <dbReference type="Proteomes" id="UP000241394"/>
    </source>
</evidence>
<dbReference type="Proteomes" id="UP000241394">
    <property type="component" value="Chromosome LG27"/>
</dbReference>
<comment type="similarity">
    <text evidence="2">Belongs to the non-repetitive/WGA-negative nucleoporin family.</text>
</comment>
<evidence type="ECO:0000313" key="8">
    <source>
        <dbReference type="EMBL" id="PSR88119.1"/>
    </source>
</evidence>
<dbReference type="PANTHER" id="PTHR10350:SF6">
    <property type="entry name" value="NUCLEAR PORE COMPLEX PROTEIN NUP155"/>
    <property type="match status" value="1"/>
</dbReference>
<evidence type="ECO:0000256" key="2">
    <source>
        <dbReference type="ARBA" id="ARBA00007373"/>
    </source>
</evidence>